<proteinExistence type="predicted"/>
<feature type="region of interest" description="Disordered" evidence="1">
    <location>
        <begin position="1"/>
        <end position="26"/>
    </location>
</feature>
<dbReference type="Proteomes" id="UP001497480">
    <property type="component" value="Unassembled WGS sequence"/>
</dbReference>
<organism evidence="2 3">
    <name type="scientific">Lupinus luteus</name>
    <name type="common">European yellow lupine</name>
    <dbReference type="NCBI Taxonomy" id="3873"/>
    <lineage>
        <taxon>Eukaryota</taxon>
        <taxon>Viridiplantae</taxon>
        <taxon>Streptophyta</taxon>
        <taxon>Embryophyta</taxon>
        <taxon>Tracheophyta</taxon>
        <taxon>Spermatophyta</taxon>
        <taxon>Magnoliopsida</taxon>
        <taxon>eudicotyledons</taxon>
        <taxon>Gunneridae</taxon>
        <taxon>Pentapetalae</taxon>
        <taxon>rosids</taxon>
        <taxon>fabids</taxon>
        <taxon>Fabales</taxon>
        <taxon>Fabaceae</taxon>
        <taxon>Papilionoideae</taxon>
        <taxon>50 kb inversion clade</taxon>
        <taxon>genistoids sensu lato</taxon>
        <taxon>core genistoids</taxon>
        <taxon>Genisteae</taxon>
        <taxon>Lupinus</taxon>
    </lineage>
</organism>
<keyword evidence="3" id="KW-1185">Reference proteome</keyword>
<reference evidence="2 3" key="1">
    <citation type="submission" date="2024-03" db="EMBL/GenBank/DDBJ databases">
        <authorList>
            <person name="Martinez-Hernandez J."/>
        </authorList>
    </citation>
    <scope>NUCLEOTIDE SEQUENCE [LARGE SCALE GENOMIC DNA]</scope>
</reference>
<evidence type="ECO:0000313" key="2">
    <source>
        <dbReference type="EMBL" id="CAL0301427.1"/>
    </source>
</evidence>
<sequence length="227" mass="24700">MVNMKKSSLEKMGQQKRSNKGMLDHQRTRENNKIKFLIIVNVQEGGPADFASGVPTPLVRAPSAFPLKLRDSRSYVDVVTGVGSLGDVDKLPSVDPSPNPVGVGPACLHFSGVSSKLEWLSLCMVGRVSKEVIPDWISDSVELDSRSVEEDDAGRDESVEREACGGINEGCIPNHEFLNSVGLNFNDINDECVGGLELLNVGRKKEIAIIDCEKSEKRELSHNDPLG</sequence>
<dbReference type="AlphaFoldDB" id="A0AAV1VWZ1"/>
<name>A0AAV1VWZ1_LUPLU</name>
<accession>A0AAV1VWZ1</accession>
<dbReference type="EMBL" id="CAXHTB010000002">
    <property type="protein sequence ID" value="CAL0301427.1"/>
    <property type="molecule type" value="Genomic_DNA"/>
</dbReference>
<gene>
    <name evidence="2" type="ORF">LLUT_LOCUS2487</name>
</gene>
<protein>
    <submittedName>
        <fullName evidence="2">Uncharacterized protein</fullName>
    </submittedName>
</protein>
<evidence type="ECO:0000256" key="1">
    <source>
        <dbReference type="SAM" id="MobiDB-lite"/>
    </source>
</evidence>
<comment type="caution">
    <text evidence="2">The sequence shown here is derived from an EMBL/GenBank/DDBJ whole genome shotgun (WGS) entry which is preliminary data.</text>
</comment>
<evidence type="ECO:0000313" key="3">
    <source>
        <dbReference type="Proteomes" id="UP001497480"/>
    </source>
</evidence>